<reference evidence="2 3" key="1">
    <citation type="submission" date="2024-11" db="EMBL/GenBank/DDBJ databases">
        <title>A near-complete genome assembly of Cinchona calisaya.</title>
        <authorList>
            <person name="Lian D.C."/>
            <person name="Zhao X.W."/>
            <person name="Wei L."/>
        </authorList>
    </citation>
    <scope>NUCLEOTIDE SEQUENCE [LARGE SCALE GENOMIC DNA]</scope>
    <source>
        <tissue evidence="2">Nenye</tissue>
    </source>
</reference>
<keyword evidence="3" id="KW-1185">Reference proteome</keyword>
<dbReference type="PANTHER" id="PTHR31672">
    <property type="entry name" value="BNACNNG10540D PROTEIN"/>
    <property type="match status" value="1"/>
</dbReference>
<evidence type="ECO:0000259" key="1">
    <source>
        <dbReference type="Pfam" id="PF00646"/>
    </source>
</evidence>
<dbReference type="SUPFAM" id="SSF81383">
    <property type="entry name" value="F-box domain"/>
    <property type="match status" value="1"/>
</dbReference>
<dbReference type="CDD" id="cd22157">
    <property type="entry name" value="F-box_AtFBW1-like"/>
    <property type="match status" value="1"/>
</dbReference>
<proteinExistence type="predicted"/>
<dbReference type="Proteomes" id="UP001630127">
    <property type="component" value="Unassembled WGS sequence"/>
</dbReference>
<feature type="domain" description="F-box" evidence="1">
    <location>
        <begin position="3"/>
        <end position="33"/>
    </location>
</feature>
<dbReference type="InterPro" id="IPR050796">
    <property type="entry name" value="SCF_F-box_component"/>
</dbReference>
<name>A0ABD2ZNS2_9GENT</name>
<dbReference type="EMBL" id="JBJUIK010000008">
    <property type="protein sequence ID" value="KAL3520974.1"/>
    <property type="molecule type" value="Genomic_DNA"/>
</dbReference>
<dbReference type="AlphaFoldDB" id="A0ABD2ZNS2"/>
<protein>
    <recommendedName>
        <fullName evidence="1">F-box domain-containing protein</fullName>
    </recommendedName>
</protein>
<dbReference type="Pfam" id="PF00646">
    <property type="entry name" value="F-box"/>
    <property type="match status" value="1"/>
</dbReference>
<dbReference type="InterPro" id="IPR036047">
    <property type="entry name" value="F-box-like_dom_sf"/>
</dbReference>
<sequence>MFIEILLRLPVKSLIRLKCVCKSWCTLFQSPRFVAIHLRHAKNNERHFIKCMKSSLLSIWLPPVVDGEPSTQLSIHSDIESGQQSAASDASVTIPNLLQQLPFAYNGYNVRFVGHCNGLVCLIEANDIYLLCKSESFPLRRLHSQKEKNKASLML</sequence>
<dbReference type="InterPro" id="IPR001810">
    <property type="entry name" value="F-box_dom"/>
</dbReference>
<dbReference type="Gene3D" id="1.20.1280.50">
    <property type="match status" value="1"/>
</dbReference>
<dbReference type="PANTHER" id="PTHR31672:SF13">
    <property type="entry name" value="F-BOX PROTEIN CPR30-LIKE"/>
    <property type="match status" value="1"/>
</dbReference>
<evidence type="ECO:0000313" key="2">
    <source>
        <dbReference type="EMBL" id="KAL3520974.1"/>
    </source>
</evidence>
<evidence type="ECO:0000313" key="3">
    <source>
        <dbReference type="Proteomes" id="UP001630127"/>
    </source>
</evidence>
<comment type="caution">
    <text evidence="2">The sequence shown here is derived from an EMBL/GenBank/DDBJ whole genome shotgun (WGS) entry which is preliminary data.</text>
</comment>
<accession>A0ABD2ZNS2</accession>
<organism evidence="2 3">
    <name type="scientific">Cinchona calisaya</name>
    <dbReference type="NCBI Taxonomy" id="153742"/>
    <lineage>
        <taxon>Eukaryota</taxon>
        <taxon>Viridiplantae</taxon>
        <taxon>Streptophyta</taxon>
        <taxon>Embryophyta</taxon>
        <taxon>Tracheophyta</taxon>
        <taxon>Spermatophyta</taxon>
        <taxon>Magnoliopsida</taxon>
        <taxon>eudicotyledons</taxon>
        <taxon>Gunneridae</taxon>
        <taxon>Pentapetalae</taxon>
        <taxon>asterids</taxon>
        <taxon>lamiids</taxon>
        <taxon>Gentianales</taxon>
        <taxon>Rubiaceae</taxon>
        <taxon>Cinchonoideae</taxon>
        <taxon>Cinchoneae</taxon>
        <taxon>Cinchona</taxon>
    </lineage>
</organism>
<gene>
    <name evidence="2" type="ORF">ACH5RR_019123</name>
</gene>